<dbReference type="CDD" id="cd00173">
    <property type="entry name" value="SH2"/>
    <property type="match status" value="1"/>
</dbReference>
<comment type="caution">
    <text evidence="7">The sequence shown here is derived from an EMBL/GenBank/DDBJ whole genome shotgun (WGS) entry which is preliminary data.</text>
</comment>
<gene>
    <name evidence="7" type="ORF">PEVE_00032299</name>
</gene>
<protein>
    <recommendedName>
        <fullName evidence="1">protein-tyrosine-phosphatase</fullName>
        <ecNumber evidence="1">3.1.3.48</ecNumber>
    </recommendedName>
</protein>
<accession>A0ABN8LMK2</accession>
<dbReference type="Pfam" id="PF00017">
    <property type="entry name" value="SH2"/>
    <property type="match status" value="1"/>
</dbReference>
<dbReference type="EC" id="3.1.3.48" evidence="1"/>
<sequence>MEDDRSTRWGNGSSASSDGCASKVDLLLPYLPELVKDFTWEVQNEFGKCLNPLKETGYDWRIVASRLQLSCIIQCLEQKRNPTVEMLRECTETTSKELLEILVDVKRTDVIDHILKFFGKNANLLGPRRPTQESIASNSSLDSSLSWPLQDSGNASSEMDSDISKSKLGPSESEETCENFLSDESEKFWLNIPGDYDRKSWTNFSQAARNCCQQEMQQGNVEKFLCKVLHIEYAQAADSHVRLEHFLTLVALFGPFKPGPDGCLQKMHGLMKNSTSVREGTRESWFAGHMNETEAANLLEDQSPGSFLVRISSSRAHEGVFVLAVKTRNNGVVQIQIERDLQDNNLELANQKFPDLLAVVSALRRNVLLENCRQLLINPCPRLPLNAIFSGYMDRSPRRVGRGRGGRGRGRSQR</sequence>
<keyword evidence="8" id="KW-1185">Reference proteome</keyword>
<reference evidence="7 8" key="1">
    <citation type="submission" date="2022-05" db="EMBL/GenBank/DDBJ databases">
        <authorList>
            <consortium name="Genoscope - CEA"/>
            <person name="William W."/>
        </authorList>
    </citation>
    <scope>NUCLEOTIDE SEQUENCE [LARGE SCALE GENOMIC DNA]</scope>
</reference>
<dbReference type="PANTHER" id="PTHR46257">
    <property type="entry name" value="TYROSINE-PROTEIN PHOSPHATASE CORKSCREW"/>
    <property type="match status" value="1"/>
</dbReference>
<dbReference type="SUPFAM" id="SSF55550">
    <property type="entry name" value="SH2 domain"/>
    <property type="match status" value="1"/>
</dbReference>
<feature type="region of interest" description="Disordered" evidence="5">
    <location>
        <begin position="129"/>
        <end position="174"/>
    </location>
</feature>
<name>A0ABN8LMK2_9CNID</name>
<dbReference type="Proteomes" id="UP001159427">
    <property type="component" value="Unassembled WGS sequence"/>
</dbReference>
<evidence type="ECO:0000256" key="5">
    <source>
        <dbReference type="SAM" id="MobiDB-lite"/>
    </source>
</evidence>
<evidence type="ECO:0000256" key="4">
    <source>
        <dbReference type="PROSITE-ProRule" id="PRU00191"/>
    </source>
</evidence>
<dbReference type="PANTHER" id="PTHR46257:SF3">
    <property type="entry name" value="TYROSINE-PROTEIN PHOSPHATASE CORKSCREW"/>
    <property type="match status" value="1"/>
</dbReference>
<dbReference type="Pfam" id="PF00531">
    <property type="entry name" value="Death"/>
    <property type="match status" value="1"/>
</dbReference>
<dbReference type="InterPro" id="IPR000488">
    <property type="entry name" value="Death_dom"/>
</dbReference>
<keyword evidence="4" id="KW-0727">SH2 domain</keyword>
<dbReference type="Gene3D" id="1.10.533.10">
    <property type="entry name" value="Death Domain, Fas"/>
    <property type="match status" value="1"/>
</dbReference>
<keyword evidence="2" id="KW-0378">Hydrolase</keyword>
<organism evidence="7 8">
    <name type="scientific">Porites evermanni</name>
    <dbReference type="NCBI Taxonomy" id="104178"/>
    <lineage>
        <taxon>Eukaryota</taxon>
        <taxon>Metazoa</taxon>
        <taxon>Cnidaria</taxon>
        <taxon>Anthozoa</taxon>
        <taxon>Hexacorallia</taxon>
        <taxon>Scleractinia</taxon>
        <taxon>Fungiina</taxon>
        <taxon>Poritidae</taxon>
        <taxon>Porites</taxon>
    </lineage>
</organism>
<dbReference type="EMBL" id="CALNXI010000047">
    <property type="protein sequence ID" value="CAH3016755.1"/>
    <property type="molecule type" value="Genomic_DNA"/>
</dbReference>
<dbReference type="InterPro" id="IPR000980">
    <property type="entry name" value="SH2"/>
</dbReference>
<dbReference type="Gene3D" id="3.30.505.10">
    <property type="entry name" value="SH2 domain"/>
    <property type="match status" value="1"/>
</dbReference>
<dbReference type="InterPro" id="IPR011029">
    <property type="entry name" value="DEATH-like_dom_sf"/>
</dbReference>
<evidence type="ECO:0000256" key="3">
    <source>
        <dbReference type="ARBA" id="ARBA00022912"/>
    </source>
</evidence>
<dbReference type="InterPro" id="IPR036860">
    <property type="entry name" value="SH2_dom_sf"/>
</dbReference>
<proteinExistence type="predicted"/>
<dbReference type="SUPFAM" id="SSF47986">
    <property type="entry name" value="DEATH domain"/>
    <property type="match status" value="1"/>
</dbReference>
<evidence type="ECO:0000256" key="1">
    <source>
        <dbReference type="ARBA" id="ARBA00013064"/>
    </source>
</evidence>
<dbReference type="PROSITE" id="PS50001">
    <property type="entry name" value="SH2"/>
    <property type="match status" value="1"/>
</dbReference>
<evidence type="ECO:0000259" key="6">
    <source>
        <dbReference type="PROSITE" id="PS50001"/>
    </source>
</evidence>
<feature type="domain" description="SH2" evidence="6">
    <location>
        <begin position="285"/>
        <end position="380"/>
    </location>
</feature>
<evidence type="ECO:0000256" key="2">
    <source>
        <dbReference type="ARBA" id="ARBA00022801"/>
    </source>
</evidence>
<evidence type="ECO:0000313" key="7">
    <source>
        <dbReference type="EMBL" id="CAH3016755.1"/>
    </source>
</evidence>
<feature type="compositionally biased region" description="Low complexity" evidence="5">
    <location>
        <begin position="134"/>
        <end position="152"/>
    </location>
</feature>
<dbReference type="InterPro" id="IPR052123">
    <property type="entry name" value="Non-rcpt_Tyr_Phosphatase"/>
</dbReference>
<keyword evidence="3" id="KW-0904">Protein phosphatase</keyword>
<evidence type="ECO:0000313" key="8">
    <source>
        <dbReference type="Proteomes" id="UP001159427"/>
    </source>
</evidence>
<dbReference type="SMART" id="SM00252">
    <property type="entry name" value="SH2"/>
    <property type="match status" value="1"/>
</dbReference>